<feature type="region of interest" description="Disordered" evidence="1">
    <location>
        <begin position="1"/>
        <end position="73"/>
    </location>
</feature>
<dbReference type="InParanoid" id="A0A2P5EVN2"/>
<protein>
    <submittedName>
        <fullName evidence="2">Uncharacterized protein</fullName>
    </submittedName>
</protein>
<evidence type="ECO:0000256" key="1">
    <source>
        <dbReference type="SAM" id="MobiDB-lite"/>
    </source>
</evidence>
<reference evidence="3" key="1">
    <citation type="submission" date="2016-06" db="EMBL/GenBank/DDBJ databases">
        <title>Parallel loss of symbiosis genes in relatives of nitrogen-fixing non-legume Parasponia.</title>
        <authorList>
            <person name="Van Velzen R."/>
            <person name="Holmer R."/>
            <person name="Bu F."/>
            <person name="Rutten L."/>
            <person name="Van Zeijl A."/>
            <person name="Liu W."/>
            <person name="Santuari L."/>
            <person name="Cao Q."/>
            <person name="Sharma T."/>
            <person name="Shen D."/>
            <person name="Roswanjaya Y."/>
            <person name="Wardhani T."/>
            <person name="Kalhor M.S."/>
            <person name="Jansen J."/>
            <person name="Van den Hoogen J."/>
            <person name="Gungor B."/>
            <person name="Hartog M."/>
            <person name="Hontelez J."/>
            <person name="Verver J."/>
            <person name="Yang W.-C."/>
            <person name="Schijlen E."/>
            <person name="Repin R."/>
            <person name="Schilthuizen M."/>
            <person name="Schranz E."/>
            <person name="Heidstra R."/>
            <person name="Miyata K."/>
            <person name="Fedorova E."/>
            <person name="Kohlen W."/>
            <person name="Bisseling T."/>
            <person name="Smit S."/>
            <person name="Geurts R."/>
        </authorList>
    </citation>
    <scope>NUCLEOTIDE SEQUENCE [LARGE SCALE GENOMIC DNA]</scope>
    <source>
        <strain evidence="3">cv. RG33-2</strain>
    </source>
</reference>
<organism evidence="2 3">
    <name type="scientific">Trema orientale</name>
    <name type="common">Charcoal tree</name>
    <name type="synonym">Celtis orientalis</name>
    <dbReference type="NCBI Taxonomy" id="63057"/>
    <lineage>
        <taxon>Eukaryota</taxon>
        <taxon>Viridiplantae</taxon>
        <taxon>Streptophyta</taxon>
        <taxon>Embryophyta</taxon>
        <taxon>Tracheophyta</taxon>
        <taxon>Spermatophyta</taxon>
        <taxon>Magnoliopsida</taxon>
        <taxon>eudicotyledons</taxon>
        <taxon>Gunneridae</taxon>
        <taxon>Pentapetalae</taxon>
        <taxon>rosids</taxon>
        <taxon>fabids</taxon>
        <taxon>Rosales</taxon>
        <taxon>Cannabaceae</taxon>
        <taxon>Trema</taxon>
    </lineage>
</organism>
<dbReference type="OrthoDB" id="10425614at2759"/>
<sequence>DPGIEIRAEDVEEKGKSKLWADDADGKDEDLISSEHLNVSHEANEHNQATNNAPFDQLENDVDLEAPMDLSEK</sequence>
<dbReference type="Proteomes" id="UP000237000">
    <property type="component" value="Unassembled WGS sequence"/>
</dbReference>
<accession>A0A2P5EVN2</accession>
<evidence type="ECO:0000313" key="2">
    <source>
        <dbReference type="EMBL" id="PON89591.1"/>
    </source>
</evidence>
<comment type="caution">
    <text evidence="2">The sequence shown here is derived from an EMBL/GenBank/DDBJ whole genome shotgun (WGS) entry which is preliminary data.</text>
</comment>
<dbReference type="AlphaFoldDB" id="A0A2P5EVN2"/>
<feature type="non-terminal residue" evidence="2">
    <location>
        <position position="1"/>
    </location>
</feature>
<gene>
    <name evidence="2" type="ORF">TorRG33x02_145730</name>
</gene>
<feature type="compositionally biased region" description="Basic and acidic residues" evidence="1">
    <location>
        <begin position="1"/>
        <end position="21"/>
    </location>
</feature>
<name>A0A2P5EVN2_TREOI</name>
<keyword evidence="3" id="KW-1185">Reference proteome</keyword>
<feature type="compositionally biased region" description="Acidic residues" evidence="1">
    <location>
        <begin position="22"/>
        <end position="32"/>
    </location>
</feature>
<proteinExistence type="predicted"/>
<dbReference type="EMBL" id="JXTC01000092">
    <property type="protein sequence ID" value="PON89591.1"/>
    <property type="molecule type" value="Genomic_DNA"/>
</dbReference>
<evidence type="ECO:0000313" key="3">
    <source>
        <dbReference type="Proteomes" id="UP000237000"/>
    </source>
</evidence>